<proteinExistence type="predicted"/>
<dbReference type="Gene3D" id="1.10.510.10">
    <property type="entry name" value="Transferase(Phosphotransferase) domain 1"/>
    <property type="match status" value="1"/>
</dbReference>
<dbReference type="Pfam" id="PF00069">
    <property type="entry name" value="Pkinase"/>
    <property type="match status" value="1"/>
</dbReference>
<keyword evidence="4 7" id="KW-0418">Kinase</keyword>
<dbReference type="Gene3D" id="3.30.200.20">
    <property type="entry name" value="Phosphorylase Kinase, domain 1"/>
    <property type="match status" value="1"/>
</dbReference>
<feature type="domain" description="Protein kinase" evidence="6">
    <location>
        <begin position="1"/>
        <end position="245"/>
    </location>
</feature>
<reference evidence="7 8" key="1">
    <citation type="journal article" date="2015" name="Biotechnol. Biofuels">
        <title>Enhanced degradation of softwood versus hardwood by the white-rot fungus Pycnoporus coccineus.</title>
        <authorList>
            <person name="Couturier M."/>
            <person name="Navarro D."/>
            <person name="Chevret D."/>
            <person name="Henrissat B."/>
            <person name="Piumi F."/>
            <person name="Ruiz-Duenas F.J."/>
            <person name="Martinez A.T."/>
            <person name="Grigoriev I.V."/>
            <person name="Riley R."/>
            <person name="Lipzen A."/>
            <person name="Berrin J.G."/>
            <person name="Master E.R."/>
            <person name="Rosso M.N."/>
        </authorList>
    </citation>
    <scope>NUCLEOTIDE SEQUENCE [LARGE SCALE GENOMIC DNA]</scope>
    <source>
        <strain evidence="7 8">BRFM310</strain>
    </source>
</reference>
<keyword evidence="3" id="KW-0547">Nucleotide-binding</keyword>
<evidence type="ECO:0000256" key="3">
    <source>
        <dbReference type="ARBA" id="ARBA00022741"/>
    </source>
</evidence>
<dbReference type="PROSITE" id="PS00108">
    <property type="entry name" value="PROTEIN_KINASE_ST"/>
    <property type="match status" value="1"/>
</dbReference>
<dbReference type="InterPro" id="IPR011009">
    <property type="entry name" value="Kinase-like_dom_sf"/>
</dbReference>
<evidence type="ECO:0000256" key="5">
    <source>
        <dbReference type="ARBA" id="ARBA00022840"/>
    </source>
</evidence>
<organism evidence="7 8">
    <name type="scientific">Trametes coccinea (strain BRFM310)</name>
    <name type="common">Pycnoporus coccineus</name>
    <dbReference type="NCBI Taxonomy" id="1353009"/>
    <lineage>
        <taxon>Eukaryota</taxon>
        <taxon>Fungi</taxon>
        <taxon>Dikarya</taxon>
        <taxon>Basidiomycota</taxon>
        <taxon>Agaricomycotina</taxon>
        <taxon>Agaricomycetes</taxon>
        <taxon>Polyporales</taxon>
        <taxon>Polyporaceae</taxon>
        <taxon>Trametes</taxon>
    </lineage>
</organism>
<evidence type="ECO:0000313" key="8">
    <source>
        <dbReference type="Proteomes" id="UP000193067"/>
    </source>
</evidence>
<evidence type="ECO:0000259" key="6">
    <source>
        <dbReference type="PROSITE" id="PS50011"/>
    </source>
</evidence>
<keyword evidence="2" id="KW-0808">Transferase</keyword>
<keyword evidence="1" id="KW-0723">Serine/threonine-protein kinase</keyword>
<keyword evidence="8" id="KW-1185">Reference proteome</keyword>
<evidence type="ECO:0000256" key="2">
    <source>
        <dbReference type="ARBA" id="ARBA00022679"/>
    </source>
</evidence>
<name>A0A1Y2IEZ5_TRAC3</name>
<dbReference type="GO" id="GO:0004674">
    <property type="term" value="F:protein serine/threonine kinase activity"/>
    <property type="evidence" value="ECO:0007669"/>
    <property type="project" value="UniProtKB-KW"/>
</dbReference>
<dbReference type="Proteomes" id="UP000193067">
    <property type="component" value="Unassembled WGS sequence"/>
</dbReference>
<accession>A0A1Y2IEZ5</accession>
<keyword evidence="5" id="KW-0067">ATP-binding</keyword>
<evidence type="ECO:0000256" key="1">
    <source>
        <dbReference type="ARBA" id="ARBA00022527"/>
    </source>
</evidence>
<dbReference type="STRING" id="1353009.A0A1Y2IEZ5"/>
<dbReference type="PANTHER" id="PTHR24351">
    <property type="entry name" value="RIBOSOMAL PROTEIN S6 KINASE"/>
    <property type="match status" value="1"/>
</dbReference>
<sequence length="322" mass="36575">MKVVHFARGMSESACRGTINELKVLRRLAEESSPHPFLLQPYVYDDMWAWRSTAGYLHVLTDFCAGGDLSYYKRQLSERTLALVCAEVILGLNHLHELGIVHHDIKPQNILVNAHGHCVISDYGGVQYLDDCRQIRRKARGVGNAVMTIPFAAPELLYEDGAFPTYNQAVDYWSLGATLVSLIMDDEMLPGAQDTSFLTFRIRRIENKMHQLEKSQDFIDFVLALLEQSPTRRLGYPEVADHAFLFGIDWQAVLELRCPPFDFVKEIGALAHGFSVEDPRVHDTRSPVDFLVQLRQEQLSLVLDDSFDVKTHHAAMTSRCKK</sequence>
<dbReference type="InterPro" id="IPR008271">
    <property type="entry name" value="Ser/Thr_kinase_AS"/>
</dbReference>
<dbReference type="SUPFAM" id="SSF56112">
    <property type="entry name" value="Protein kinase-like (PK-like)"/>
    <property type="match status" value="1"/>
</dbReference>
<dbReference type="EMBL" id="KZ084125">
    <property type="protein sequence ID" value="OSC99704.1"/>
    <property type="molecule type" value="Genomic_DNA"/>
</dbReference>
<dbReference type="AlphaFoldDB" id="A0A1Y2IEZ5"/>
<evidence type="ECO:0000256" key="4">
    <source>
        <dbReference type="ARBA" id="ARBA00022777"/>
    </source>
</evidence>
<gene>
    <name evidence="7" type="ORF">PYCCODRAFT_1372527</name>
</gene>
<dbReference type="SMART" id="SM00220">
    <property type="entry name" value="S_TKc"/>
    <property type="match status" value="1"/>
</dbReference>
<dbReference type="GO" id="GO:0005524">
    <property type="term" value="F:ATP binding"/>
    <property type="evidence" value="ECO:0007669"/>
    <property type="project" value="UniProtKB-KW"/>
</dbReference>
<protein>
    <submittedName>
        <fullName evidence="7">Kinase-like protein</fullName>
    </submittedName>
</protein>
<dbReference type="InterPro" id="IPR000719">
    <property type="entry name" value="Prot_kinase_dom"/>
</dbReference>
<evidence type="ECO:0000313" key="7">
    <source>
        <dbReference type="EMBL" id="OSC99704.1"/>
    </source>
</evidence>
<dbReference type="OrthoDB" id="10252171at2759"/>
<dbReference type="PROSITE" id="PS50011">
    <property type="entry name" value="PROTEIN_KINASE_DOM"/>
    <property type="match status" value="1"/>
</dbReference>